<dbReference type="PROSITE" id="PS00183">
    <property type="entry name" value="UBC_1"/>
    <property type="match status" value="1"/>
</dbReference>
<feature type="chain" id="PRO_5039433801" description="E2 ubiquitin-conjugating enzyme" evidence="9">
    <location>
        <begin position="25"/>
        <end position="203"/>
    </location>
</feature>
<dbReference type="FunFam" id="3.10.110.10:FF:000025">
    <property type="entry name" value="ubiquitin-conjugating enzyme E2 7"/>
    <property type="match status" value="1"/>
</dbReference>
<evidence type="ECO:0000256" key="7">
    <source>
        <dbReference type="PROSITE-ProRule" id="PRU10133"/>
    </source>
</evidence>
<keyword evidence="4 8" id="KW-0833">Ubl conjugation pathway</keyword>
<dbReference type="PANTHER" id="PTHR24067">
    <property type="entry name" value="UBIQUITIN-CONJUGATING ENZYME E2"/>
    <property type="match status" value="1"/>
</dbReference>
<dbReference type="Gene3D" id="3.10.110.10">
    <property type="entry name" value="Ubiquitin Conjugating Enzyme"/>
    <property type="match status" value="1"/>
</dbReference>
<organism evidence="11 12">
    <name type="scientific">Pisum sativum</name>
    <name type="common">Garden pea</name>
    <name type="synonym">Lathyrus oleraceus</name>
    <dbReference type="NCBI Taxonomy" id="3888"/>
    <lineage>
        <taxon>Eukaryota</taxon>
        <taxon>Viridiplantae</taxon>
        <taxon>Streptophyta</taxon>
        <taxon>Embryophyta</taxon>
        <taxon>Tracheophyta</taxon>
        <taxon>Spermatophyta</taxon>
        <taxon>Magnoliopsida</taxon>
        <taxon>eudicotyledons</taxon>
        <taxon>Gunneridae</taxon>
        <taxon>Pentapetalae</taxon>
        <taxon>rosids</taxon>
        <taxon>fabids</taxon>
        <taxon>Fabales</taxon>
        <taxon>Fabaceae</taxon>
        <taxon>Papilionoideae</taxon>
        <taxon>50 kb inversion clade</taxon>
        <taxon>NPAAA clade</taxon>
        <taxon>Hologalegina</taxon>
        <taxon>IRL clade</taxon>
        <taxon>Fabeae</taxon>
        <taxon>Lathyrus</taxon>
    </lineage>
</organism>
<evidence type="ECO:0000256" key="9">
    <source>
        <dbReference type="SAM" id="SignalP"/>
    </source>
</evidence>
<keyword evidence="2" id="KW-0808">Transferase</keyword>
<comment type="similarity">
    <text evidence="8">Belongs to the ubiquitin-conjugating enzyme family.</text>
</comment>
<proteinExistence type="inferred from homology"/>
<dbReference type="GO" id="GO:0061631">
    <property type="term" value="F:ubiquitin conjugating enzyme activity"/>
    <property type="evidence" value="ECO:0007669"/>
    <property type="project" value="UniProtKB-EC"/>
</dbReference>
<evidence type="ECO:0000259" key="10">
    <source>
        <dbReference type="PROSITE" id="PS50127"/>
    </source>
</evidence>
<evidence type="ECO:0000256" key="1">
    <source>
        <dbReference type="ARBA" id="ARBA00012486"/>
    </source>
</evidence>
<sequence>IQRIKVWALELLFLFGLFVHNLSSNQTLFQLSKLSFASMASQASLLLQKQLKDLCKHPVDGFSAGLVDETNIFEWSVTIIGPPDTLYEGGFFNAIMSFPQNYPNSPPSVKFTSEIWHPNVYPDGRVCISILHPPGEDPNGYELASERWTPVHTVESIVLSIISMLSGPNDESPANVEAAEWRDRRDDFKKKVSRCVRKSQEML</sequence>
<feature type="domain" description="UBC core" evidence="10">
    <location>
        <begin position="42"/>
        <end position="201"/>
    </location>
</feature>
<feature type="signal peptide" evidence="9">
    <location>
        <begin position="1"/>
        <end position="24"/>
    </location>
</feature>
<protein>
    <recommendedName>
        <fullName evidence="1">E2 ubiquitin-conjugating enzyme</fullName>
        <ecNumber evidence="1">2.3.2.23</ecNumber>
    </recommendedName>
</protein>
<evidence type="ECO:0000313" key="11">
    <source>
        <dbReference type="EMBL" id="KAI5413398.1"/>
    </source>
</evidence>
<dbReference type="Gramene" id="Psat05G0783400-T2">
    <property type="protein sequence ID" value="KAI5413398.1"/>
    <property type="gene ID" value="KIW84_057834"/>
</dbReference>
<evidence type="ECO:0000256" key="2">
    <source>
        <dbReference type="ARBA" id="ARBA00022679"/>
    </source>
</evidence>
<dbReference type="GO" id="GO:0005524">
    <property type="term" value="F:ATP binding"/>
    <property type="evidence" value="ECO:0007669"/>
    <property type="project" value="UniProtKB-UniRule"/>
</dbReference>
<dbReference type="SMART" id="SM00212">
    <property type="entry name" value="UBCc"/>
    <property type="match status" value="1"/>
</dbReference>
<comment type="caution">
    <text evidence="11">The sequence shown here is derived from an EMBL/GenBank/DDBJ whole genome shotgun (WGS) entry which is preliminary data.</text>
</comment>
<reference evidence="11 12" key="1">
    <citation type="journal article" date="2022" name="Nat. Genet.">
        <title>Improved pea reference genome and pan-genome highlight genomic features and evolutionary characteristics.</title>
        <authorList>
            <person name="Yang T."/>
            <person name="Liu R."/>
            <person name="Luo Y."/>
            <person name="Hu S."/>
            <person name="Wang D."/>
            <person name="Wang C."/>
            <person name="Pandey M.K."/>
            <person name="Ge S."/>
            <person name="Xu Q."/>
            <person name="Li N."/>
            <person name="Li G."/>
            <person name="Huang Y."/>
            <person name="Saxena R.K."/>
            <person name="Ji Y."/>
            <person name="Li M."/>
            <person name="Yan X."/>
            <person name="He Y."/>
            <person name="Liu Y."/>
            <person name="Wang X."/>
            <person name="Xiang C."/>
            <person name="Varshney R.K."/>
            <person name="Ding H."/>
            <person name="Gao S."/>
            <person name="Zong X."/>
        </authorList>
    </citation>
    <scope>NUCLEOTIDE SEQUENCE [LARGE SCALE GENOMIC DNA]</scope>
    <source>
        <strain evidence="11 12">cv. Zhongwan 6</strain>
    </source>
</reference>
<keyword evidence="9" id="KW-0732">Signal</keyword>
<evidence type="ECO:0000256" key="8">
    <source>
        <dbReference type="RuleBase" id="RU362109"/>
    </source>
</evidence>
<dbReference type="EMBL" id="JAMSHJ010000005">
    <property type="protein sequence ID" value="KAI5413398.1"/>
    <property type="molecule type" value="Genomic_DNA"/>
</dbReference>
<dbReference type="AlphaFoldDB" id="A0A9D4X262"/>
<feature type="non-terminal residue" evidence="11">
    <location>
        <position position="203"/>
    </location>
</feature>
<dbReference type="PROSITE" id="PS50127">
    <property type="entry name" value="UBC_2"/>
    <property type="match status" value="1"/>
</dbReference>
<evidence type="ECO:0000256" key="5">
    <source>
        <dbReference type="ARBA" id="ARBA00022840"/>
    </source>
</evidence>
<evidence type="ECO:0000256" key="4">
    <source>
        <dbReference type="ARBA" id="ARBA00022786"/>
    </source>
</evidence>
<comment type="function">
    <text evidence="6">Accepts the ubiquitin from the E1 complex and catalyzes its covalent attachment to other proteins. Involved in the formation of multiubiquitin chains. Signal the protein for selective degradation.</text>
</comment>
<dbReference type="InterPro" id="IPR023313">
    <property type="entry name" value="UBQ-conjugating_AS"/>
</dbReference>
<gene>
    <name evidence="11" type="ORF">KIW84_057834</name>
</gene>
<keyword evidence="5 8" id="KW-0067">ATP-binding</keyword>
<feature type="active site" description="Glycyl thioester intermediate" evidence="7">
    <location>
        <position position="127"/>
    </location>
</feature>
<evidence type="ECO:0000256" key="6">
    <source>
        <dbReference type="ARBA" id="ARBA00059368"/>
    </source>
</evidence>
<keyword evidence="12" id="KW-1185">Reference proteome</keyword>
<evidence type="ECO:0000256" key="3">
    <source>
        <dbReference type="ARBA" id="ARBA00022741"/>
    </source>
</evidence>
<accession>A0A9D4X262</accession>
<evidence type="ECO:0000313" key="12">
    <source>
        <dbReference type="Proteomes" id="UP001058974"/>
    </source>
</evidence>
<dbReference type="Pfam" id="PF00179">
    <property type="entry name" value="UQ_con"/>
    <property type="match status" value="1"/>
</dbReference>
<name>A0A9D4X262_PEA</name>
<dbReference type="InterPro" id="IPR000608">
    <property type="entry name" value="UBC"/>
</dbReference>
<keyword evidence="3 8" id="KW-0547">Nucleotide-binding</keyword>
<dbReference type="EC" id="2.3.2.23" evidence="1"/>
<dbReference type="SUPFAM" id="SSF54495">
    <property type="entry name" value="UBC-like"/>
    <property type="match status" value="1"/>
</dbReference>
<dbReference type="CDD" id="cd23795">
    <property type="entry name" value="UBCc_UBE2G1"/>
    <property type="match status" value="1"/>
</dbReference>
<dbReference type="Proteomes" id="UP001058974">
    <property type="component" value="Chromosome 5"/>
</dbReference>
<dbReference type="InterPro" id="IPR016135">
    <property type="entry name" value="UBQ-conjugating_enzyme/RWD"/>
</dbReference>
<dbReference type="InterPro" id="IPR050113">
    <property type="entry name" value="Ub_conjugating_enzyme"/>
</dbReference>